<keyword evidence="5" id="KW-1185">Reference proteome</keyword>
<reference evidence="4 5" key="1">
    <citation type="submission" date="2022-11" db="EMBL/GenBank/DDBJ databases">
        <title>Spartinivicinus poritis sp. nov., isolated from scleractinian coral Porites lutea.</title>
        <authorList>
            <person name="Zhang G."/>
            <person name="Cai L."/>
            <person name="Wei Q."/>
        </authorList>
    </citation>
    <scope>NUCLEOTIDE SEQUENCE [LARGE SCALE GENOMIC DNA]</scope>
    <source>
        <strain evidence="4 5">A2-2</strain>
    </source>
</reference>
<proteinExistence type="predicted"/>
<organism evidence="4 5">
    <name type="scientific">Spartinivicinus poritis</name>
    <dbReference type="NCBI Taxonomy" id="2994640"/>
    <lineage>
        <taxon>Bacteria</taxon>
        <taxon>Pseudomonadati</taxon>
        <taxon>Pseudomonadota</taxon>
        <taxon>Gammaproteobacteria</taxon>
        <taxon>Oceanospirillales</taxon>
        <taxon>Zooshikellaceae</taxon>
        <taxon>Spartinivicinus</taxon>
    </lineage>
</organism>
<dbReference type="Gene3D" id="1.20.120.160">
    <property type="entry name" value="HPT domain"/>
    <property type="match status" value="1"/>
</dbReference>
<feature type="domain" description="HPt" evidence="3">
    <location>
        <begin position="18"/>
        <end position="111"/>
    </location>
</feature>
<gene>
    <name evidence="4" type="ORF">ORQ98_05715</name>
</gene>
<keyword evidence="2" id="KW-0597">Phosphoprotein</keyword>
<keyword evidence="1" id="KW-0902">Two-component regulatory system</keyword>
<evidence type="ECO:0000313" key="4">
    <source>
        <dbReference type="EMBL" id="MDE1461460.1"/>
    </source>
</evidence>
<evidence type="ECO:0000256" key="2">
    <source>
        <dbReference type="PROSITE-ProRule" id="PRU00110"/>
    </source>
</evidence>
<evidence type="ECO:0000256" key="1">
    <source>
        <dbReference type="ARBA" id="ARBA00023012"/>
    </source>
</evidence>
<comment type="caution">
    <text evidence="4">The sequence shown here is derived from an EMBL/GenBank/DDBJ whole genome shotgun (WGS) entry which is preliminary data.</text>
</comment>
<dbReference type="SUPFAM" id="SSF47226">
    <property type="entry name" value="Histidine-containing phosphotransfer domain, HPT domain"/>
    <property type="match status" value="1"/>
</dbReference>
<dbReference type="InterPro" id="IPR008207">
    <property type="entry name" value="Sig_transdc_His_kin_Hpt_dom"/>
</dbReference>
<evidence type="ECO:0000259" key="3">
    <source>
        <dbReference type="PROSITE" id="PS50894"/>
    </source>
</evidence>
<dbReference type="Pfam" id="PF01627">
    <property type="entry name" value="Hpt"/>
    <property type="match status" value="1"/>
</dbReference>
<dbReference type="RefSeq" id="WP_274687824.1">
    <property type="nucleotide sequence ID" value="NZ_JAPMOU010000005.1"/>
</dbReference>
<dbReference type="EMBL" id="JAPMOU010000005">
    <property type="protein sequence ID" value="MDE1461460.1"/>
    <property type="molecule type" value="Genomic_DNA"/>
</dbReference>
<sequence length="113" mass="12508">MIESHVDLDAILELKAVMEDEFAVLVETFMRDSSTRIEGMACAIAESDACRLKELAHSMKGSCFNMGIMPLGNMCLTLEEKGKKGDIRGTETVLADIEQEYKLVEGFLKSTIN</sequence>
<dbReference type="PROSITE" id="PS50894">
    <property type="entry name" value="HPT"/>
    <property type="match status" value="1"/>
</dbReference>
<name>A0ABT5U5I9_9GAMM</name>
<accession>A0ABT5U5I9</accession>
<protein>
    <submittedName>
        <fullName evidence="4">Hpt domain-containing protein</fullName>
    </submittedName>
</protein>
<dbReference type="InterPro" id="IPR036641">
    <property type="entry name" value="HPT_dom_sf"/>
</dbReference>
<feature type="modified residue" description="Phosphohistidine" evidence="2">
    <location>
        <position position="57"/>
    </location>
</feature>
<dbReference type="Proteomes" id="UP001528823">
    <property type="component" value="Unassembled WGS sequence"/>
</dbReference>
<evidence type="ECO:0000313" key="5">
    <source>
        <dbReference type="Proteomes" id="UP001528823"/>
    </source>
</evidence>